<feature type="chain" id="PRO_5030831075" description="VWFA domain-containing protein" evidence="1">
    <location>
        <begin position="21"/>
        <end position="232"/>
    </location>
</feature>
<name>A0A7W6E933_9RHOB</name>
<keyword evidence="1" id="KW-0732">Signal</keyword>
<keyword evidence="3" id="KW-1185">Reference proteome</keyword>
<proteinExistence type="predicted"/>
<dbReference type="Proteomes" id="UP000530268">
    <property type="component" value="Unassembled WGS sequence"/>
</dbReference>
<evidence type="ECO:0000313" key="3">
    <source>
        <dbReference type="Proteomes" id="UP000530268"/>
    </source>
</evidence>
<protein>
    <recommendedName>
        <fullName evidence="4">VWFA domain-containing protein</fullName>
    </recommendedName>
</protein>
<dbReference type="AlphaFoldDB" id="A0A7W6E933"/>
<gene>
    <name evidence="2" type="ORF">GGR95_001170</name>
</gene>
<dbReference type="InterPro" id="IPR010607">
    <property type="entry name" value="DUF1194"/>
</dbReference>
<evidence type="ECO:0008006" key="4">
    <source>
        <dbReference type="Google" id="ProtNLM"/>
    </source>
</evidence>
<comment type="caution">
    <text evidence="2">The sequence shown here is derived from an EMBL/GenBank/DDBJ whole genome shotgun (WGS) entry which is preliminary data.</text>
</comment>
<dbReference type="EMBL" id="JACIEI010000003">
    <property type="protein sequence ID" value="MBB3993539.1"/>
    <property type="molecule type" value="Genomic_DNA"/>
</dbReference>
<evidence type="ECO:0000256" key="1">
    <source>
        <dbReference type="SAM" id="SignalP"/>
    </source>
</evidence>
<dbReference type="RefSeq" id="WP_184563750.1">
    <property type="nucleotide sequence ID" value="NZ_JACIEI010000003.1"/>
</dbReference>
<reference evidence="2 3" key="1">
    <citation type="submission" date="2020-08" db="EMBL/GenBank/DDBJ databases">
        <title>Genomic Encyclopedia of Type Strains, Phase IV (KMG-IV): sequencing the most valuable type-strain genomes for metagenomic binning, comparative biology and taxonomic classification.</title>
        <authorList>
            <person name="Goeker M."/>
        </authorList>
    </citation>
    <scope>NUCLEOTIDE SEQUENCE [LARGE SCALE GENOMIC DNA]</scope>
    <source>
        <strain evidence="2 3">DSM 102234</strain>
    </source>
</reference>
<accession>A0A7W6E933</accession>
<dbReference type="InterPro" id="IPR036465">
    <property type="entry name" value="vWFA_dom_sf"/>
</dbReference>
<dbReference type="SUPFAM" id="SSF53300">
    <property type="entry name" value="vWA-like"/>
    <property type="match status" value="1"/>
</dbReference>
<feature type="signal peptide" evidence="1">
    <location>
        <begin position="1"/>
        <end position="20"/>
    </location>
</feature>
<evidence type="ECO:0000313" key="2">
    <source>
        <dbReference type="EMBL" id="MBB3993539.1"/>
    </source>
</evidence>
<dbReference type="Pfam" id="PF06707">
    <property type="entry name" value="DUF1194"/>
    <property type="match status" value="1"/>
</dbReference>
<dbReference type="Gene3D" id="3.40.50.410">
    <property type="entry name" value="von Willebrand factor, type A domain"/>
    <property type="match status" value="1"/>
</dbReference>
<organism evidence="2 3">
    <name type="scientific">Sulfitobacter undariae</name>
    <dbReference type="NCBI Taxonomy" id="1563671"/>
    <lineage>
        <taxon>Bacteria</taxon>
        <taxon>Pseudomonadati</taxon>
        <taxon>Pseudomonadota</taxon>
        <taxon>Alphaproteobacteria</taxon>
        <taxon>Rhodobacterales</taxon>
        <taxon>Roseobacteraceae</taxon>
        <taxon>Sulfitobacter</taxon>
    </lineage>
</organism>
<sequence length="232" mass="24698">MKTALLAACLVMGLGHSARAETCRQALALGLDVSGSVDAREYRLQMDGLAQALGSTAVRAALLEQIDAPVELLIYEWSGPQDLMTLVPWTRITSPSTLDAVIAQLLGVTRREGSTPGTALGVAMLRGAQHLSERSHCWQRTLDISGDGKSNLGPRPRNLKAQIEAQGVTINALVIDADNTQDLGGGLAAYFRADVILGPNAFVETANGFEDYAAAMEIKLLRELDGLVLSMK</sequence>